<accession>A0A1Y5FD03</accession>
<name>A0A1Y5FD03_9BACT</name>
<organism evidence="4 5">
    <name type="scientific">Halobacteriovorax marinus</name>
    <dbReference type="NCBI Taxonomy" id="97084"/>
    <lineage>
        <taxon>Bacteria</taxon>
        <taxon>Pseudomonadati</taxon>
        <taxon>Bdellovibrionota</taxon>
        <taxon>Bacteriovoracia</taxon>
        <taxon>Bacteriovoracales</taxon>
        <taxon>Halobacteriovoraceae</taxon>
        <taxon>Halobacteriovorax</taxon>
    </lineage>
</organism>
<dbReference type="InterPro" id="IPR002935">
    <property type="entry name" value="SAM_O-MeTrfase"/>
</dbReference>
<dbReference type="Pfam" id="PF01596">
    <property type="entry name" value="Methyltransf_3"/>
    <property type="match status" value="1"/>
</dbReference>
<keyword evidence="1" id="KW-0489">Methyltransferase</keyword>
<dbReference type="PANTHER" id="PTHR10509:SF14">
    <property type="entry name" value="CAFFEOYL-COA O-METHYLTRANSFERASE 3-RELATED"/>
    <property type="match status" value="1"/>
</dbReference>
<evidence type="ECO:0000256" key="3">
    <source>
        <dbReference type="ARBA" id="ARBA00022691"/>
    </source>
</evidence>
<evidence type="ECO:0000313" key="5">
    <source>
        <dbReference type="Proteomes" id="UP000196531"/>
    </source>
</evidence>
<keyword evidence="3" id="KW-0949">S-adenosyl-L-methionine</keyword>
<gene>
    <name evidence="4" type="ORF">A9Q84_10910</name>
</gene>
<dbReference type="PANTHER" id="PTHR10509">
    <property type="entry name" value="O-METHYLTRANSFERASE-RELATED"/>
    <property type="match status" value="1"/>
</dbReference>
<dbReference type="Proteomes" id="UP000196531">
    <property type="component" value="Unassembled WGS sequence"/>
</dbReference>
<sequence>MNFIDPRILDYSIDKSTTPSSACDDIEKYTVENHPLHRMLCGRLEGSLLAFLIRLSKAKKVLELGTFTGYSALAMAEALPADGEVVTIDKNKKISAISIPFWEKSEHGRKIRPMYGDANLVLDELEETFDLVFIDADKRNYKSYFEKCLSLLNIGGAIVVDNVLWSGRVVEGYSSEEEDKSTTFLVEFNDYISKRDDLIKTLLPIRDGIYLIQRK</sequence>
<evidence type="ECO:0000256" key="1">
    <source>
        <dbReference type="ARBA" id="ARBA00022603"/>
    </source>
</evidence>
<dbReference type="Gene3D" id="3.40.50.150">
    <property type="entry name" value="Vaccinia Virus protein VP39"/>
    <property type="match status" value="1"/>
</dbReference>
<dbReference type="GO" id="GO:0032259">
    <property type="term" value="P:methylation"/>
    <property type="evidence" value="ECO:0007669"/>
    <property type="project" value="UniProtKB-KW"/>
</dbReference>
<comment type="caution">
    <text evidence="4">The sequence shown here is derived from an EMBL/GenBank/DDBJ whole genome shotgun (WGS) entry which is preliminary data.</text>
</comment>
<dbReference type="InterPro" id="IPR029063">
    <property type="entry name" value="SAM-dependent_MTases_sf"/>
</dbReference>
<dbReference type="GO" id="GO:0008757">
    <property type="term" value="F:S-adenosylmethionine-dependent methyltransferase activity"/>
    <property type="evidence" value="ECO:0007669"/>
    <property type="project" value="TreeGrafter"/>
</dbReference>
<dbReference type="AlphaFoldDB" id="A0A1Y5FD03"/>
<dbReference type="GO" id="GO:0008171">
    <property type="term" value="F:O-methyltransferase activity"/>
    <property type="evidence" value="ECO:0007669"/>
    <property type="project" value="InterPro"/>
</dbReference>
<evidence type="ECO:0008006" key="6">
    <source>
        <dbReference type="Google" id="ProtNLM"/>
    </source>
</evidence>
<evidence type="ECO:0000256" key="2">
    <source>
        <dbReference type="ARBA" id="ARBA00022679"/>
    </source>
</evidence>
<keyword evidence="2" id="KW-0808">Transferase</keyword>
<evidence type="ECO:0000313" key="4">
    <source>
        <dbReference type="EMBL" id="OUR96839.1"/>
    </source>
</evidence>
<dbReference type="InterPro" id="IPR050362">
    <property type="entry name" value="Cation-dep_OMT"/>
</dbReference>
<proteinExistence type="predicted"/>
<dbReference type="SUPFAM" id="SSF53335">
    <property type="entry name" value="S-adenosyl-L-methionine-dependent methyltransferases"/>
    <property type="match status" value="1"/>
</dbReference>
<dbReference type="CDD" id="cd02440">
    <property type="entry name" value="AdoMet_MTases"/>
    <property type="match status" value="1"/>
</dbReference>
<reference evidence="5" key="1">
    <citation type="journal article" date="2017" name="Proc. Natl. Acad. Sci. U.S.A.">
        <title>Simulation of Deepwater Horizon oil plume reveals substrate specialization within a complex community of hydrocarbon-degraders.</title>
        <authorList>
            <person name="Hu P."/>
            <person name="Dubinsky E.A."/>
            <person name="Probst A.J."/>
            <person name="Wang J."/>
            <person name="Sieber C.M.K."/>
            <person name="Tom L.M."/>
            <person name="Gardinali P."/>
            <person name="Banfield J.F."/>
            <person name="Atlas R.M."/>
            <person name="Andersen G.L."/>
        </authorList>
    </citation>
    <scope>NUCLEOTIDE SEQUENCE [LARGE SCALE GENOMIC DNA]</scope>
</reference>
<dbReference type="PROSITE" id="PS51682">
    <property type="entry name" value="SAM_OMT_I"/>
    <property type="match status" value="1"/>
</dbReference>
<protein>
    <recommendedName>
        <fullName evidence="6">Methyltransferase</fullName>
    </recommendedName>
</protein>
<dbReference type="EMBL" id="MAAO01000006">
    <property type="protein sequence ID" value="OUR96839.1"/>
    <property type="molecule type" value="Genomic_DNA"/>
</dbReference>